<evidence type="ECO:0000313" key="8">
    <source>
        <dbReference type="Proteomes" id="UP000287401"/>
    </source>
</evidence>
<protein>
    <submittedName>
        <fullName evidence="7">Formate/nitrite transporter family protein</fullName>
    </submittedName>
</protein>
<reference evidence="7 8" key="1">
    <citation type="submission" date="2018-07" db="EMBL/GenBank/DDBJ databases">
        <title>Genomic and Epidemiologic Investigation of an Indolent Hospital Outbreak.</title>
        <authorList>
            <person name="Johnson R.C."/>
            <person name="Deming C."/>
            <person name="Conlan S."/>
            <person name="Zellmer C.J."/>
            <person name="Michelin A.V."/>
            <person name="Lee-Lin S."/>
            <person name="Thomas P.J."/>
            <person name="Park M."/>
            <person name="Weingarten R.A."/>
            <person name="Less J."/>
            <person name="Dekker J.P."/>
            <person name="Frank K.M."/>
            <person name="Musser K.A."/>
            <person name="Mcquiston J.R."/>
            <person name="Henderson D.K."/>
            <person name="Lau A.F."/>
            <person name="Palmore T.N."/>
            <person name="Segre J.A."/>
        </authorList>
    </citation>
    <scope>NUCLEOTIDE SEQUENCE [LARGE SCALE GENOMIC DNA]</scope>
    <source>
        <strain evidence="7 8">SK-NIH.Env6_1116</strain>
    </source>
</reference>
<feature type="region of interest" description="Disordered" evidence="5">
    <location>
        <begin position="1"/>
        <end position="51"/>
    </location>
</feature>
<feature type="transmembrane region" description="Helical" evidence="6">
    <location>
        <begin position="269"/>
        <end position="293"/>
    </location>
</feature>
<comment type="caution">
    <text evidence="7">The sequence shown here is derived from an EMBL/GenBank/DDBJ whole genome shotgun (WGS) entry which is preliminary data.</text>
</comment>
<keyword evidence="2 6" id="KW-0812">Transmembrane</keyword>
<dbReference type="AlphaFoldDB" id="A0A430BQM2"/>
<feature type="transmembrane region" description="Helical" evidence="6">
    <location>
        <begin position="73"/>
        <end position="97"/>
    </location>
</feature>
<dbReference type="PANTHER" id="PTHR30520">
    <property type="entry name" value="FORMATE TRANSPORTER-RELATED"/>
    <property type="match status" value="1"/>
</dbReference>
<name>A0A430BQM2_SPHYA</name>
<dbReference type="EMBL" id="QRAL01000023">
    <property type="protein sequence ID" value="RSU55038.1"/>
    <property type="molecule type" value="Genomic_DNA"/>
</dbReference>
<feature type="compositionally biased region" description="Basic and acidic residues" evidence="5">
    <location>
        <begin position="41"/>
        <end position="51"/>
    </location>
</feature>
<keyword evidence="4 6" id="KW-0472">Membrane</keyword>
<dbReference type="Proteomes" id="UP000287401">
    <property type="component" value="Unassembled WGS sequence"/>
</dbReference>
<proteinExistence type="predicted"/>
<dbReference type="InterPro" id="IPR023271">
    <property type="entry name" value="Aquaporin-like"/>
</dbReference>
<feature type="transmembrane region" description="Helical" evidence="6">
    <location>
        <begin position="201"/>
        <end position="223"/>
    </location>
</feature>
<feature type="transmembrane region" description="Helical" evidence="6">
    <location>
        <begin position="156"/>
        <end position="181"/>
    </location>
</feature>
<dbReference type="Gene3D" id="1.20.1080.10">
    <property type="entry name" value="Glycerol uptake facilitator protein"/>
    <property type="match status" value="1"/>
</dbReference>
<keyword evidence="3 6" id="KW-1133">Transmembrane helix</keyword>
<feature type="compositionally biased region" description="Low complexity" evidence="5">
    <location>
        <begin position="18"/>
        <end position="29"/>
    </location>
</feature>
<evidence type="ECO:0000256" key="3">
    <source>
        <dbReference type="ARBA" id="ARBA00022989"/>
    </source>
</evidence>
<evidence type="ECO:0000313" key="7">
    <source>
        <dbReference type="EMBL" id="RSU55038.1"/>
    </source>
</evidence>
<feature type="transmembrane region" description="Helical" evidence="6">
    <location>
        <begin position="230"/>
        <end position="249"/>
    </location>
</feature>
<evidence type="ECO:0000256" key="4">
    <source>
        <dbReference type="ARBA" id="ARBA00023136"/>
    </source>
</evidence>
<dbReference type="Pfam" id="PF01226">
    <property type="entry name" value="Form_Nir_trans"/>
    <property type="match status" value="1"/>
</dbReference>
<dbReference type="InterPro" id="IPR000292">
    <property type="entry name" value="For/NO2_transpt"/>
</dbReference>
<evidence type="ECO:0000256" key="5">
    <source>
        <dbReference type="SAM" id="MobiDB-lite"/>
    </source>
</evidence>
<comment type="subcellular location">
    <subcellularLocation>
        <location evidence="1">Membrane</location>
        <topology evidence="1">Multi-pass membrane protein</topology>
    </subcellularLocation>
</comment>
<dbReference type="PANTHER" id="PTHR30520:SF2">
    <property type="entry name" value="INNER MEMBRANE PROTEIN YFDC"/>
    <property type="match status" value="1"/>
</dbReference>
<gene>
    <name evidence="7" type="ORF">DAH51_18360</name>
</gene>
<evidence type="ECO:0000256" key="1">
    <source>
        <dbReference type="ARBA" id="ARBA00004141"/>
    </source>
</evidence>
<dbReference type="GO" id="GO:0005886">
    <property type="term" value="C:plasma membrane"/>
    <property type="evidence" value="ECO:0007669"/>
    <property type="project" value="TreeGrafter"/>
</dbReference>
<evidence type="ECO:0000256" key="6">
    <source>
        <dbReference type="SAM" id="Phobius"/>
    </source>
</evidence>
<feature type="transmembrane region" description="Helical" evidence="6">
    <location>
        <begin position="109"/>
        <end position="127"/>
    </location>
</feature>
<evidence type="ECO:0000256" key="2">
    <source>
        <dbReference type="ARBA" id="ARBA00022692"/>
    </source>
</evidence>
<sequence length="325" mass="34954">MCRWRSREISSDPRSEQRTSTGSSTGGETRTTDPDADLTPEEARGVEDRSAGSTRVVHEVVRLQGEEELDRPALALLLSAFAAGLAINLSLMSELFLRSHLPDTRWAPLVYLLGYPVGYLIVILGRLQLFTESTITAVLPVAAKPRMANLTKLGRLWACVLAANLAGVFLVSALMAGEVILSEAQRSFAVDILGKLEVQTAAKTLTLGIPAGFIMAAIAWILPNSRGSEFWIICTLTYIIGLGNFSHVVTGSSQVSFLWMSGRMTFLEMALEFILPALAGNIIGGTGLFAVLAHGQLRVDDFNEKAEAGEDTPMVGRGAGYGAER</sequence>
<organism evidence="7 8">
    <name type="scientific">Sphingobium yanoikuyae</name>
    <name type="common">Sphingomonas yanoikuyae</name>
    <dbReference type="NCBI Taxonomy" id="13690"/>
    <lineage>
        <taxon>Bacteria</taxon>
        <taxon>Pseudomonadati</taxon>
        <taxon>Pseudomonadota</taxon>
        <taxon>Alphaproteobacteria</taxon>
        <taxon>Sphingomonadales</taxon>
        <taxon>Sphingomonadaceae</taxon>
        <taxon>Sphingobium</taxon>
    </lineage>
</organism>
<feature type="compositionally biased region" description="Basic and acidic residues" evidence="5">
    <location>
        <begin position="1"/>
        <end position="17"/>
    </location>
</feature>
<dbReference type="GO" id="GO:0015499">
    <property type="term" value="F:formate transmembrane transporter activity"/>
    <property type="evidence" value="ECO:0007669"/>
    <property type="project" value="TreeGrafter"/>
</dbReference>
<accession>A0A430BQM2</accession>